<dbReference type="Proteomes" id="UP000070544">
    <property type="component" value="Unassembled WGS sequence"/>
</dbReference>
<evidence type="ECO:0000313" key="1">
    <source>
        <dbReference type="EMBL" id="KXS12734.1"/>
    </source>
</evidence>
<accession>A0A139A7Q3</accession>
<reference evidence="1 2" key="1">
    <citation type="journal article" date="2015" name="Genome Biol. Evol.">
        <title>Phylogenomic analyses indicate that early fungi evolved digesting cell walls of algal ancestors of land plants.</title>
        <authorList>
            <person name="Chang Y."/>
            <person name="Wang S."/>
            <person name="Sekimoto S."/>
            <person name="Aerts A.L."/>
            <person name="Choi C."/>
            <person name="Clum A."/>
            <person name="LaButti K.M."/>
            <person name="Lindquist E.A."/>
            <person name="Yee Ngan C."/>
            <person name="Ohm R.A."/>
            <person name="Salamov A.A."/>
            <person name="Grigoriev I.V."/>
            <person name="Spatafora J.W."/>
            <person name="Berbee M.L."/>
        </authorList>
    </citation>
    <scope>NUCLEOTIDE SEQUENCE [LARGE SCALE GENOMIC DNA]</scope>
    <source>
        <strain evidence="1 2">JEL478</strain>
    </source>
</reference>
<gene>
    <name evidence="1" type="ORF">M427DRAFT_46170</name>
</gene>
<sequence>MSTSGGNPNPLPDICSFELQLELDGVGLGSVTNAIGFIAGLPLDANCSSICYNRADCVAWSESITFSLTKNCVWSTFTNQGFSFHYQFPELAASSPHPGYTYLADSALARPSEVALLNSNNILECISWCDATGKLCDEFSLYSGNCVLFKNTGDSTRKLFGAGQAYVYAKSNGRSSFDHLGHYNSGHNNGNYSRATQYNNFAFRHINTSWFNDNLSLTTSIVIVNRDAACGDDVQRYHHRPGHESNTYIQLVSLTKCTANFTAIDIYIVHCETTARATTTALANYYKGPAKNDVDNTHYACVDNHQIKQERLVHCNPSENDFRTTLFFFVYLKPRFLHRDKQAQYGIVYPLSGITWGLLTDDQIKRTWMQYDCDDYTDILCRGMCSAYGMKVANGKVTSYGILHTVQEAYDYWKDTIW</sequence>
<evidence type="ECO:0000313" key="2">
    <source>
        <dbReference type="Proteomes" id="UP000070544"/>
    </source>
</evidence>
<dbReference type="AlphaFoldDB" id="A0A139A7Q3"/>
<name>A0A139A7Q3_GONPJ</name>
<organism evidence="1 2">
    <name type="scientific">Gonapodya prolifera (strain JEL478)</name>
    <name type="common">Monoblepharis prolifera</name>
    <dbReference type="NCBI Taxonomy" id="1344416"/>
    <lineage>
        <taxon>Eukaryota</taxon>
        <taxon>Fungi</taxon>
        <taxon>Fungi incertae sedis</taxon>
        <taxon>Chytridiomycota</taxon>
        <taxon>Chytridiomycota incertae sedis</taxon>
        <taxon>Monoblepharidomycetes</taxon>
        <taxon>Monoblepharidales</taxon>
        <taxon>Gonapodyaceae</taxon>
        <taxon>Gonapodya</taxon>
    </lineage>
</organism>
<keyword evidence="2" id="KW-1185">Reference proteome</keyword>
<protein>
    <submittedName>
        <fullName evidence="1">Uncharacterized protein</fullName>
    </submittedName>
</protein>
<dbReference type="EMBL" id="KQ965785">
    <property type="protein sequence ID" value="KXS12734.1"/>
    <property type="molecule type" value="Genomic_DNA"/>
</dbReference>
<proteinExistence type="predicted"/>